<dbReference type="Proteomes" id="UP000663505">
    <property type="component" value="Chromosome"/>
</dbReference>
<accession>A0A9X7VXI1</accession>
<keyword evidence="2" id="KW-1185">Reference proteome</keyword>
<gene>
    <name evidence="1" type="ORF">JZ786_13475</name>
</gene>
<organism evidence="1 2">
    <name type="scientific">Alicyclobacillus mengziensis</name>
    <dbReference type="NCBI Taxonomy" id="2931921"/>
    <lineage>
        <taxon>Bacteria</taxon>
        <taxon>Bacillati</taxon>
        <taxon>Bacillota</taxon>
        <taxon>Bacilli</taxon>
        <taxon>Bacillales</taxon>
        <taxon>Alicyclobacillaceae</taxon>
        <taxon>Alicyclobacillus</taxon>
    </lineage>
</organism>
<sequence length="108" mass="12137">MVRHQNDVAMPLRLHYPAAFDGLVDLLRGAGLNTYDVIAQCTGPNEGGDIAVSILYGSNYAQRMEEPFDESSLRTLDAKVLAFFQQVAKSCYQQNTAEYQTFMRRTKP</sequence>
<protein>
    <submittedName>
        <fullName evidence="1">Uncharacterized protein</fullName>
    </submittedName>
</protein>
<evidence type="ECO:0000313" key="1">
    <source>
        <dbReference type="EMBL" id="QSO45578.1"/>
    </source>
</evidence>
<dbReference type="RefSeq" id="WP_206654947.1">
    <property type="nucleotide sequence ID" value="NZ_CP071182.1"/>
</dbReference>
<dbReference type="EMBL" id="CP071182">
    <property type="protein sequence ID" value="QSO45578.1"/>
    <property type="molecule type" value="Genomic_DNA"/>
</dbReference>
<evidence type="ECO:0000313" key="2">
    <source>
        <dbReference type="Proteomes" id="UP000663505"/>
    </source>
</evidence>
<name>A0A9X7VXI1_9BACL</name>
<dbReference type="KEGG" id="afx:JZ786_13475"/>
<reference evidence="1 2" key="1">
    <citation type="submission" date="2021-02" db="EMBL/GenBank/DDBJ databases">
        <title>Alicyclobacillus curvatus sp. nov. and Alicyclobacillus mengziensis sp. nov., two acidophilic bacteria isolated from acid mine drainage.</title>
        <authorList>
            <person name="Huang Y."/>
        </authorList>
    </citation>
    <scope>NUCLEOTIDE SEQUENCE [LARGE SCALE GENOMIC DNA]</scope>
    <source>
        <strain evidence="1 2">S30H14</strain>
    </source>
</reference>
<dbReference type="AlphaFoldDB" id="A0A9X7VXI1"/>
<proteinExistence type="predicted"/>